<dbReference type="RefSeq" id="WP_354218352.1">
    <property type="nucleotide sequence ID" value="NZ_JBEPMX010000001.1"/>
</dbReference>
<evidence type="ECO:0000313" key="1">
    <source>
        <dbReference type="EMBL" id="MET3682002.1"/>
    </source>
</evidence>
<dbReference type="EMBL" id="JBEPMX010000001">
    <property type="protein sequence ID" value="MET3682002.1"/>
    <property type="molecule type" value="Genomic_DNA"/>
</dbReference>
<evidence type="ECO:0000313" key="2">
    <source>
        <dbReference type="Proteomes" id="UP001549167"/>
    </source>
</evidence>
<reference evidence="1 2" key="1">
    <citation type="submission" date="2024-06" db="EMBL/GenBank/DDBJ databases">
        <title>Genomic Encyclopedia of Type Strains, Phase IV (KMG-IV): sequencing the most valuable type-strain genomes for metagenomic binning, comparative biology and taxonomic classification.</title>
        <authorList>
            <person name="Goeker M."/>
        </authorList>
    </citation>
    <scope>NUCLEOTIDE SEQUENCE [LARGE SCALE GENOMIC DNA]</scope>
    <source>
        <strain evidence="1 2">DSM 23520</strain>
    </source>
</reference>
<proteinExistence type="predicted"/>
<sequence length="84" mass="9483">MARKLILSSAIAAGAAVTSYLLIDENRRQQVKNKFNEFKQYMSNESDFPIEEAGKPELDDIENADMVAEGSQFGVQYYNEVKSE</sequence>
<name>A0ABV2KQZ3_9BACI</name>
<comment type="caution">
    <text evidence="1">The sequence shown here is derived from an EMBL/GenBank/DDBJ whole genome shotgun (WGS) entry which is preliminary data.</text>
</comment>
<dbReference type="Proteomes" id="UP001549167">
    <property type="component" value="Unassembled WGS sequence"/>
</dbReference>
<organism evidence="1 2">
    <name type="scientific">Alkalibacillus flavidus</name>
    <dbReference type="NCBI Taxonomy" id="546021"/>
    <lineage>
        <taxon>Bacteria</taxon>
        <taxon>Bacillati</taxon>
        <taxon>Bacillota</taxon>
        <taxon>Bacilli</taxon>
        <taxon>Bacillales</taxon>
        <taxon>Bacillaceae</taxon>
        <taxon>Alkalibacillus</taxon>
    </lineage>
</organism>
<protein>
    <submittedName>
        <fullName evidence="1">Uncharacterized membrane protein (DUF106 family)</fullName>
    </submittedName>
</protein>
<gene>
    <name evidence="1" type="ORF">ABID56_000081</name>
</gene>
<keyword evidence="2" id="KW-1185">Reference proteome</keyword>
<accession>A0ABV2KQZ3</accession>